<name>A0A821Z1S4_9BILA</name>
<dbReference type="AlphaFoldDB" id="A0A821Z1S4"/>
<organism evidence="1 3">
    <name type="scientific">Rotaria socialis</name>
    <dbReference type="NCBI Taxonomy" id="392032"/>
    <lineage>
        <taxon>Eukaryota</taxon>
        <taxon>Metazoa</taxon>
        <taxon>Spiralia</taxon>
        <taxon>Gnathifera</taxon>
        <taxon>Rotifera</taxon>
        <taxon>Eurotatoria</taxon>
        <taxon>Bdelloidea</taxon>
        <taxon>Philodinida</taxon>
        <taxon>Philodinidae</taxon>
        <taxon>Rotaria</taxon>
    </lineage>
</organism>
<dbReference type="EMBL" id="CAJOBP010100246">
    <property type="protein sequence ID" value="CAF4974133.1"/>
    <property type="molecule type" value="Genomic_DNA"/>
</dbReference>
<dbReference type="EMBL" id="CAJOBR010065113">
    <property type="protein sequence ID" value="CAF5081396.1"/>
    <property type="molecule type" value="Genomic_DNA"/>
</dbReference>
<dbReference type="Proteomes" id="UP000663848">
    <property type="component" value="Unassembled WGS sequence"/>
</dbReference>
<evidence type="ECO:0000313" key="3">
    <source>
        <dbReference type="Proteomes" id="UP000663873"/>
    </source>
</evidence>
<comment type="caution">
    <text evidence="1">The sequence shown here is derived from an EMBL/GenBank/DDBJ whole genome shotgun (WGS) entry which is preliminary data.</text>
</comment>
<proteinExistence type="predicted"/>
<feature type="non-terminal residue" evidence="1">
    <location>
        <position position="1"/>
    </location>
</feature>
<keyword evidence="3" id="KW-1185">Reference proteome</keyword>
<protein>
    <submittedName>
        <fullName evidence="1">Uncharacterized protein</fullName>
    </submittedName>
</protein>
<reference evidence="1" key="1">
    <citation type="submission" date="2021-02" db="EMBL/GenBank/DDBJ databases">
        <authorList>
            <person name="Nowell W R."/>
        </authorList>
    </citation>
    <scope>NUCLEOTIDE SEQUENCE</scope>
</reference>
<accession>A0A821Z1S4</accession>
<gene>
    <name evidence="2" type="ORF">QYT958_LOCUS43916</name>
    <name evidence="1" type="ORF">UJA718_LOCUS48935</name>
</gene>
<feature type="non-terminal residue" evidence="1">
    <location>
        <position position="80"/>
    </location>
</feature>
<evidence type="ECO:0000313" key="1">
    <source>
        <dbReference type="EMBL" id="CAF4974133.1"/>
    </source>
</evidence>
<sequence length="80" mass="9740">QLNELHELLLAKHNLIERINSNEFITCFKRAKHLHEVMAAYSHTIELIKNRIKQLEINQYNKFNFDKRCQKWNDYIQAVE</sequence>
<evidence type="ECO:0000313" key="2">
    <source>
        <dbReference type="EMBL" id="CAF5081396.1"/>
    </source>
</evidence>
<dbReference type="Proteomes" id="UP000663873">
    <property type="component" value="Unassembled WGS sequence"/>
</dbReference>